<feature type="domain" description="N-acetyltransferase" evidence="1">
    <location>
        <begin position="14"/>
        <end position="168"/>
    </location>
</feature>
<keyword evidence="5" id="KW-1185">Reference proteome</keyword>
<protein>
    <submittedName>
        <fullName evidence="3">GNAT family N-acetyltransferase</fullName>
    </submittedName>
</protein>
<dbReference type="InterPro" id="IPR051908">
    <property type="entry name" value="Ribosomal_N-acetyltransferase"/>
</dbReference>
<dbReference type="SUPFAM" id="SSF55729">
    <property type="entry name" value="Acyl-CoA N-acyltransferases (Nat)"/>
    <property type="match status" value="1"/>
</dbReference>
<dbReference type="PANTHER" id="PTHR43441:SF11">
    <property type="entry name" value="RIBOSOMAL-PROTEIN-SERINE ACETYLTRANSFERASE"/>
    <property type="match status" value="1"/>
</dbReference>
<dbReference type="GO" id="GO:0008999">
    <property type="term" value="F:protein-N-terminal-alanine acetyltransferase activity"/>
    <property type="evidence" value="ECO:0007669"/>
    <property type="project" value="TreeGrafter"/>
</dbReference>
<evidence type="ECO:0000313" key="5">
    <source>
        <dbReference type="Proteomes" id="UP000681131"/>
    </source>
</evidence>
<dbReference type="InterPro" id="IPR000182">
    <property type="entry name" value="GNAT_dom"/>
</dbReference>
<name>A0A2Z4XX68_9GAMM</name>
<reference evidence="2 4" key="1">
    <citation type="submission" date="2017-06" db="EMBL/GenBank/DDBJ databases">
        <title>Complete genome of Francisella adeliensis.</title>
        <authorList>
            <person name="Vallesi A."/>
            <person name="Sjodin A."/>
        </authorList>
    </citation>
    <scope>NUCLEOTIDE SEQUENCE [LARGE SCALE GENOMIC DNA]</scope>
    <source>
        <strain evidence="2 4">FDC440</strain>
    </source>
</reference>
<organism evidence="2 4">
    <name type="scientific">Francisella adeliensis</name>
    <dbReference type="NCBI Taxonomy" id="2007306"/>
    <lineage>
        <taxon>Bacteria</taxon>
        <taxon>Pseudomonadati</taxon>
        <taxon>Pseudomonadota</taxon>
        <taxon>Gammaproteobacteria</taxon>
        <taxon>Thiotrichales</taxon>
        <taxon>Francisellaceae</taxon>
        <taxon>Francisella</taxon>
    </lineage>
</organism>
<dbReference type="Proteomes" id="UP000251120">
    <property type="component" value="Chromosome"/>
</dbReference>
<dbReference type="OrthoDB" id="9784707at2"/>
<reference evidence="3 5" key="2">
    <citation type="submission" date="2019-08" db="EMBL/GenBank/DDBJ databases">
        <title>Complete genome sequences of Francisella adeliensis (FSC1325 and FSC1326).</title>
        <authorList>
            <person name="Ohrman C."/>
            <person name="Uneklint I."/>
            <person name="Vallesi A."/>
            <person name="Karlsson L."/>
            <person name="Sjodin A."/>
        </authorList>
    </citation>
    <scope>NUCLEOTIDE SEQUENCE [LARGE SCALE GENOMIC DNA]</scope>
    <source>
        <strain evidence="3 5">FSC1325</strain>
    </source>
</reference>
<evidence type="ECO:0000313" key="3">
    <source>
        <dbReference type="EMBL" id="QIW11558.1"/>
    </source>
</evidence>
<dbReference type="Pfam" id="PF13302">
    <property type="entry name" value="Acetyltransf_3"/>
    <property type="match status" value="1"/>
</dbReference>
<dbReference type="EMBL" id="CP043424">
    <property type="protein sequence ID" value="QIW11558.1"/>
    <property type="molecule type" value="Genomic_DNA"/>
</dbReference>
<dbReference type="GO" id="GO:0005737">
    <property type="term" value="C:cytoplasm"/>
    <property type="evidence" value="ECO:0007669"/>
    <property type="project" value="TreeGrafter"/>
</dbReference>
<evidence type="ECO:0000259" key="1">
    <source>
        <dbReference type="PROSITE" id="PS51186"/>
    </source>
</evidence>
<dbReference type="KEGG" id="fad:CDH04_02380"/>
<sequence>MCNSRIVIRISDNICLEKLSLTDADKIFQLVEENRETLHYLDWVSNVRCVIFAQEYISKRILNTSVNSEWFKITLNGKVVGVFGIKYICYDRSESEIGYWLAKKAQGYGVISQSINSIKKHLRKKRIKTIKISCISENKNAIAVAIRAEGVRVNVVKNYKSINGKTFNLNVYSIRV</sequence>
<dbReference type="Proteomes" id="UP000681131">
    <property type="component" value="Chromosome"/>
</dbReference>
<accession>A0A2Z4XX68</accession>
<dbReference type="PROSITE" id="PS51186">
    <property type="entry name" value="GNAT"/>
    <property type="match status" value="1"/>
</dbReference>
<evidence type="ECO:0000313" key="2">
    <source>
        <dbReference type="EMBL" id="AXA33329.1"/>
    </source>
</evidence>
<evidence type="ECO:0000313" key="4">
    <source>
        <dbReference type="Proteomes" id="UP000251120"/>
    </source>
</evidence>
<dbReference type="Gene3D" id="3.40.630.30">
    <property type="match status" value="1"/>
</dbReference>
<proteinExistence type="predicted"/>
<dbReference type="GO" id="GO:1990189">
    <property type="term" value="F:protein N-terminal-serine acetyltransferase activity"/>
    <property type="evidence" value="ECO:0007669"/>
    <property type="project" value="TreeGrafter"/>
</dbReference>
<dbReference type="PANTHER" id="PTHR43441">
    <property type="entry name" value="RIBOSOMAL-PROTEIN-SERINE ACETYLTRANSFERASE"/>
    <property type="match status" value="1"/>
</dbReference>
<dbReference type="EMBL" id="CP021781">
    <property type="protein sequence ID" value="AXA33329.1"/>
    <property type="molecule type" value="Genomic_DNA"/>
</dbReference>
<dbReference type="InterPro" id="IPR016181">
    <property type="entry name" value="Acyl_CoA_acyltransferase"/>
</dbReference>
<dbReference type="AlphaFoldDB" id="A0A2Z4XX68"/>
<gene>
    <name evidence="2" type="ORF">CDH04_02380</name>
    <name evidence="3" type="ORF">FZC43_02380</name>
</gene>